<dbReference type="OrthoDB" id="3248529at2759"/>
<dbReference type="PANTHER" id="PTHR34605:SF3">
    <property type="entry name" value="P CELL-TYPE AGGLUTINATION PROTEIN MAP4-LIKE-RELATED"/>
    <property type="match status" value="1"/>
</dbReference>
<organism evidence="2 3">
    <name type="scientific">Hermanssonia centrifuga</name>
    <dbReference type="NCBI Taxonomy" id="98765"/>
    <lineage>
        <taxon>Eukaryota</taxon>
        <taxon>Fungi</taxon>
        <taxon>Dikarya</taxon>
        <taxon>Basidiomycota</taxon>
        <taxon>Agaricomycotina</taxon>
        <taxon>Agaricomycetes</taxon>
        <taxon>Polyporales</taxon>
        <taxon>Meruliaceae</taxon>
        <taxon>Hermanssonia</taxon>
    </lineage>
</organism>
<evidence type="ECO:0008006" key="4">
    <source>
        <dbReference type="Google" id="ProtNLM"/>
    </source>
</evidence>
<dbReference type="GO" id="GO:0006310">
    <property type="term" value="P:DNA recombination"/>
    <property type="evidence" value="ECO:0007669"/>
    <property type="project" value="UniProtKB-KW"/>
</dbReference>
<dbReference type="InterPro" id="IPR013762">
    <property type="entry name" value="Integrase-like_cat_sf"/>
</dbReference>
<comment type="caution">
    <text evidence="2">The sequence shown here is derived from an EMBL/GenBank/DDBJ whole genome shotgun (WGS) entry which is preliminary data.</text>
</comment>
<evidence type="ECO:0000313" key="2">
    <source>
        <dbReference type="EMBL" id="PSR77934.1"/>
    </source>
</evidence>
<dbReference type="EMBL" id="MLYV02000767">
    <property type="protein sequence ID" value="PSR77934.1"/>
    <property type="molecule type" value="Genomic_DNA"/>
</dbReference>
<keyword evidence="1" id="KW-0233">DNA recombination</keyword>
<dbReference type="AlphaFoldDB" id="A0A2R6NW43"/>
<reference evidence="2 3" key="1">
    <citation type="submission" date="2018-02" db="EMBL/GenBank/DDBJ databases">
        <title>Genome sequence of the basidiomycete white-rot fungus Phlebia centrifuga.</title>
        <authorList>
            <person name="Granchi Z."/>
            <person name="Peng M."/>
            <person name="de Vries R.P."/>
            <person name="Hilden K."/>
            <person name="Makela M.R."/>
            <person name="Grigoriev I."/>
            <person name="Riley R."/>
        </authorList>
    </citation>
    <scope>NUCLEOTIDE SEQUENCE [LARGE SCALE GENOMIC DNA]</scope>
    <source>
        <strain evidence="2 3">FBCC195</strain>
    </source>
</reference>
<dbReference type="GO" id="GO:0015074">
    <property type="term" value="P:DNA integration"/>
    <property type="evidence" value="ECO:0007669"/>
    <property type="project" value="InterPro"/>
</dbReference>
<dbReference type="InterPro" id="IPR043502">
    <property type="entry name" value="DNA/RNA_pol_sf"/>
</dbReference>
<evidence type="ECO:0000256" key="1">
    <source>
        <dbReference type="ARBA" id="ARBA00023172"/>
    </source>
</evidence>
<dbReference type="PANTHER" id="PTHR34605">
    <property type="entry name" value="PHAGE_INTEGRASE DOMAIN-CONTAINING PROTEIN"/>
    <property type="match status" value="1"/>
</dbReference>
<dbReference type="SUPFAM" id="SSF56349">
    <property type="entry name" value="DNA breaking-rejoining enzymes"/>
    <property type="match status" value="1"/>
</dbReference>
<dbReference type="Proteomes" id="UP000186601">
    <property type="component" value="Unassembled WGS sequence"/>
</dbReference>
<accession>A0A2R6NW43</accession>
<proteinExistence type="predicted"/>
<dbReference type="GO" id="GO:0003677">
    <property type="term" value="F:DNA binding"/>
    <property type="evidence" value="ECO:0007669"/>
    <property type="project" value="InterPro"/>
</dbReference>
<protein>
    <recommendedName>
        <fullName evidence="4">Reverse transcriptase domain-containing protein</fullName>
    </recommendedName>
</protein>
<evidence type="ECO:0000313" key="3">
    <source>
        <dbReference type="Proteomes" id="UP000186601"/>
    </source>
</evidence>
<dbReference type="InterPro" id="IPR052925">
    <property type="entry name" value="Phage_Integrase-like_Recomb"/>
</dbReference>
<keyword evidence="3" id="KW-1185">Reference proteome</keyword>
<dbReference type="SUPFAM" id="SSF56672">
    <property type="entry name" value="DNA/RNA polymerases"/>
    <property type="match status" value="1"/>
</dbReference>
<dbReference type="Gene3D" id="1.10.443.10">
    <property type="entry name" value="Intergrase catalytic core"/>
    <property type="match status" value="1"/>
</dbReference>
<dbReference type="STRING" id="98765.A0A2R6NW43"/>
<dbReference type="InterPro" id="IPR011010">
    <property type="entry name" value="DNA_brk_join_enz"/>
</dbReference>
<sequence>MDNLVQESVKLRQLFSTDKIVNSVVSMLRLRSMRDPLPTSIWKLIVRDEYVDFEKLHAGLDPSYDQNDDIKRLQGDYSIVKTDSISTKKKIVSETEWSRVYRAWCSGVTAVYPHRSKELEEYESIISEIFHSWASRPTVAIETDAAVRKNYAKSPFRLDDRQRIQVPILSQFSAVIEPSSGPKRSSSTFSGSSAKRQAVACENWSLGKVTTEPKTCLNVFPTFKLDEALELETVAERAIKAAAAPDSLPIPGSSSTSTSFSHVSELPRFRRGFGWTSSTPQDSRRLSPAALSTETAAPLPMPPQHLLDNMDVKKALHRYSDAIRVETPFDVDRLEGLLYSHPNRPFVDSVLWSLRNGFWPLDESEWKVEANDFVGNYHMEPPDMEALRAFRDKEISAGRWSNPIDELLPYMKISPMFVVWQKEKARVVTDHSASGLNHGIPRAGARVRYDNMHDFAQVLYNSRQTNPDKRYILWKSDVSSAFLNLPAHPLWQLRQVVIVEGHLYIVRRLVFGNWFSPRAWCSVSALLAWIAGSVFKIYDLEVYMDDFWGLDDEGHLVLFHHVWRPYNQVMLLLFWDLIRCPYEDKKQLHGNPLKIIGFWVDANLGTISIPPSAINDAITAIDTFLGTPSRQPILREWARLTGYLNWVLNVFPWGRPALTELYRKMSGKTRFYAPIFINASVTADLTWFKLTMPKAIGVRLSEVAIWPDEAADIIIHTDATLTSAISFFDSSRQSAFVQSTIRGSRKIRADPVHRKLPLRLHHIAFFYKAATVSASYDDYLFATIIACGFYACHRIGELVWNNDQSLWDWRKIIKRSSLFLDPHSATYLLPYHKGDPFYRGTIIKLIRHDVACPVTLLQHYIALRDHLHGARTALFICENGLYPTRSWFEKRFFAVLDHSYGGHSVRAGGATYYAGLGLSEDIIQALGRWSSSTWKDYIRENPTVRAELQLASSHLPDV</sequence>
<name>A0A2R6NW43_9APHY</name>
<gene>
    <name evidence="2" type="ORF">PHLCEN_2v7634</name>
</gene>